<dbReference type="Pfam" id="PF09750">
    <property type="entry name" value="DRY_EERY"/>
    <property type="match status" value="1"/>
</dbReference>
<evidence type="ECO:0000256" key="1">
    <source>
        <dbReference type="ARBA" id="ARBA00022664"/>
    </source>
</evidence>
<keyword evidence="1" id="KW-0507">mRNA processing</keyword>
<reference evidence="6" key="1">
    <citation type="submission" date="2025-08" db="UniProtKB">
        <authorList>
            <consortium name="RefSeq"/>
        </authorList>
    </citation>
    <scope>IDENTIFICATION</scope>
    <source>
        <tissue evidence="6">Whole larvae</tissue>
    </source>
</reference>
<keyword evidence="5" id="KW-1185">Reference proteome</keyword>
<gene>
    <name evidence="6" type="primary">LOC113513067</name>
</gene>
<feature type="compositionally biased region" description="Basic and acidic residues" evidence="3">
    <location>
        <begin position="770"/>
        <end position="794"/>
    </location>
</feature>
<feature type="domain" description="Suppressor of white apricot N-terminal" evidence="4">
    <location>
        <begin position="39"/>
        <end position="172"/>
    </location>
</feature>
<dbReference type="PANTHER" id="PTHR13161:SF4">
    <property type="entry name" value="CLK4-ASSOCIATING SERINE_ARGININE RICH PROTEIN"/>
    <property type="match status" value="1"/>
</dbReference>
<feature type="compositionally biased region" description="Basic residues" evidence="3">
    <location>
        <begin position="456"/>
        <end position="465"/>
    </location>
</feature>
<keyword evidence="2" id="KW-0508">mRNA splicing</keyword>
<feature type="compositionally biased region" description="Basic and acidic residues" evidence="3">
    <location>
        <begin position="182"/>
        <end position="191"/>
    </location>
</feature>
<protein>
    <submittedName>
        <fullName evidence="6">CLK4-associating serine/arginine rich protein</fullName>
    </submittedName>
</protein>
<accession>A0ABM3MGM9</accession>
<dbReference type="SMART" id="SM01141">
    <property type="entry name" value="DRY_EERY"/>
    <property type="match status" value="1"/>
</dbReference>
<evidence type="ECO:0000256" key="3">
    <source>
        <dbReference type="SAM" id="MobiDB-lite"/>
    </source>
</evidence>
<dbReference type="InterPro" id="IPR019147">
    <property type="entry name" value="SWAP_N_domain"/>
</dbReference>
<proteinExistence type="predicted"/>
<feature type="compositionally biased region" description="Basic residues" evidence="3">
    <location>
        <begin position="394"/>
        <end position="430"/>
    </location>
</feature>
<feature type="compositionally biased region" description="Basic and acidic residues" evidence="3">
    <location>
        <begin position="627"/>
        <end position="674"/>
    </location>
</feature>
<feature type="compositionally biased region" description="Polar residues" evidence="3">
    <location>
        <begin position="466"/>
        <end position="485"/>
    </location>
</feature>
<evidence type="ECO:0000256" key="2">
    <source>
        <dbReference type="ARBA" id="ARBA00023187"/>
    </source>
</evidence>
<dbReference type="Proteomes" id="UP001652740">
    <property type="component" value="Unplaced"/>
</dbReference>
<evidence type="ECO:0000313" key="6">
    <source>
        <dbReference type="RefSeq" id="XP_052750293.1"/>
    </source>
</evidence>
<feature type="region of interest" description="Disordered" evidence="3">
    <location>
        <begin position="162"/>
        <end position="197"/>
    </location>
</feature>
<evidence type="ECO:0000259" key="4">
    <source>
        <dbReference type="SMART" id="SM01141"/>
    </source>
</evidence>
<dbReference type="PANTHER" id="PTHR13161">
    <property type="entry name" value="SPLICING FACTOR SUPPRESSOR OF WHITE APRICOT"/>
    <property type="match status" value="1"/>
</dbReference>
<feature type="region of interest" description="Disordered" evidence="3">
    <location>
        <begin position="309"/>
        <end position="828"/>
    </location>
</feature>
<organism evidence="5 6">
    <name type="scientific">Galleria mellonella</name>
    <name type="common">Greater wax moth</name>
    <dbReference type="NCBI Taxonomy" id="7137"/>
    <lineage>
        <taxon>Eukaryota</taxon>
        <taxon>Metazoa</taxon>
        <taxon>Ecdysozoa</taxon>
        <taxon>Arthropoda</taxon>
        <taxon>Hexapoda</taxon>
        <taxon>Insecta</taxon>
        <taxon>Pterygota</taxon>
        <taxon>Neoptera</taxon>
        <taxon>Endopterygota</taxon>
        <taxon>Lepidoptera</taxon>
        <taxon>Glossata</taxon>
        <taxon>Ditrysia</taxon>
        <taxon>Pyraloidea</taxon>
        <taxon>Pyralidae</taxon>
        <taxon>Galleriinae</taxon>
        <taxon>Galleria</taxon>
    </lineage>
</organism>
<name>A0ABM3MGM9_GALME</name>
<feature type="compositionally biased region" description="Low complexity" evidence="3">
    <location>
        <begin position="516"/>
        <end position="528"/>
    </location>
</feature>
<feature type="compositionally biased region" description="Basic and acidic residues" evidence="3">
    <location>
        <begin position="708"/>
        <end position="754"/>
    </location>
</feature>
<dbReference type="RefSeq" id="XP_052750293.1">
    <property type="nucleotide sequence ID" value="XM_052894333.1"/>
</dbReference>
<feature type="compositionally biased region" description="Basic residues" evidence="3">
    <location>
        <begin position="612"/>
        <end position="625"/>
    </location>
</feature>
<sequence>MWHEARKQERMIRGMIVDYRRRAERRKDFYERIKTEPTQFLQLHGRPCRIHLDPAIAAAGEGPAIMMQWQGDPSNLIDRFDVRAHLDYIPDVKNPDIPLEELSPEERQCNYERYRILAQNAFLGIGEDKFLQQLAIEEQFGVTIEEKEMQKEKLNEKKGTGAAIGYNYNDPGAQPSSSNGPEVKKVEQQKDSDDDSDFEIIDVDLSIDVNKMEASQAHELNAVGPQFGMAGCDLFSFLTGDADDAEHQKQLLREEKEKAMFSGRKSRRERRAHRDKKLATRVASPPHYAAPGGSVTGVASVASVAHGARSRSASSGSPEPPGDIQFITSFGGDDEETKPVAPPKPLYADKLKQNLKKEMLYSEVARRSKPRQSSYEERFQVRPQMGPHGPPARSRSRSNTRLRSRSRSLSRSRRRSRSRSRSRAMSRSRSRSYTPYRSMSRSRSRSRSRTTSSSRSHNHRDKRSRSPQNQASGYNNRNYSRSMSFESGVGGGGGDRSEQRAAVPRYYGRRKEDQSSSELSESDSSGSPADDKDRSGVGNKCNTNQNQLRLCGPSSKGPSRETLTLKEKLKRKMQAQLTKQLRRDQRAAAARAGREARRRAARDRDMRQLAIKLRRRQREMRHQQNRRSSDELSDRSRSRSSSRESLHTEKKRENRSRSKSQSPEKRIPVWENNKEFASVPYRPRGETGENSYQKPKRRDFRPYQQPGDYRDERKDEERQNYYPNRFDRYPNREYAGRQEDNYNRPDYNRWEQDKTYPAGRRRPYGYRGGYRGDHRGDYRSEYRDDYRGEFRGDRSQSFGDGPSGSYSKNEDVVGTPESFPKKVKLVDY</sequence>
<feature type="compositionally biased region" description="Basic and acidic residues" evidence="3">
    <location>
        <begin position="347"/>
        <end position="366"/>
    </location>
</feature>
<dbReference type="InterPro" id="IPR040397">
    <property type="entry name" value="SWAP"/>
</dbReference>
<feature type="compositionally biased region" description="Basic residues" evidence="3">
    <location>
        <begin position="264"/>
        <end position="276"/>
    </location>
</feature>
<evidence type="ECO:0000313" key="5">
    <source>
        <dbReference type="Proteomes" id="UP001652740"/>
    </source>
</evidence>
<feature type="region of interest" description="Disordered" evidence="3">
    <location>
        <begin position="258"/>
        <end position="294"/>
    </location>
</feature>
<dbReference type="GeneID" id="113513067"/>